<comment type="subcellular location">
    <subcellularLocation>
        <location evidence="1">Nucleus</location>
    </subcellularLocation>
</comment>
<keyword evidence="3" id="KW-0238">DNA-binding</keyword>
<dbReference type="GO" id="GO:0005634">
    <property type="term" value="C:nucleus"/>
    <property type="evidence" value="ECO:0007669"/>
    <property type="project" value="UniProtKB-SubCell"/>
</dbReference>
<evidence type="ECO:0000256" key="5">
    <source>
        <dbReference type="ARBA" id="ARBA00023242"/>
    </source>
</evidence>
<dbReference type="GO" id="GO:0003700">
    <property type="term" value="F:DNA-binding transcription factor activity"/>
    <property type="evidence" value="ECO:0007669"/>
    <property type="project" value="InterPro"/>
</dbReference>
<dbReference type="EMBL" id="JACMSC010000002">
    <property type="protein sequence ID" value="KAG6534892.1"/>
    <property type="molecule type" value="Genomic_DNA"/>
</dbReference>
<dbReference type="Pfam" id="PF00847">
    <property type="entry name" value="AP2"/>
    <property type="match status" value="1"/>
</dbReference>
<proteinExistence type="predicted"/>
<comment type="caution">
    <text evidence="7">The sequence shown here is derived from an EMBL/GenBank/DDBJ whole genome shotgun (WGS) entry which is preliminary data.</text>
</comment>
<protein>
    <recommendedName>
        <fullName evidence="6">AP2/ERF domain-containing protein</fullName>
    </recommendedName>
</protein>
<dbReference type="InterPro" id="IPR001471">
    <property type="entry name" value="AP2/ERF_dom"/>
</dbReference>
<dbReference type="PANTHER" id="PTHR31194">
    <property type="entry name" value="SHN SHINE , DNA BINDING / TRANSCRIPTION FACTOR"/>
    <property type="match status" value="1"/>
</dbReference>
<evidence type="ECO:0000259" key="6">
    <source>
        <dbReference type="PROSITE" id="PS51032"/>
    </source>
</evidence>
<reference evidence="7 8" key="1">
    <citation type="submission" date="2020-08" db="EMBL/GenBank/DDBJ databases">
        <title>Plant Genome Project.</title>
        <authorList>
            <person name="Zhang R.-G."/>
        </authorList>
    </citation>
    <scope>NUCLEOTIDE SEQUENCE [LARGE SCALE GENOMIC DNA]</scope>
    <source>
        <tissue evidence="7">Rhizome</tissue>
    </source>
</reference>
<feature type="domain" description="AP2/ERF" evidence="6">
    <location>
        <begin position="198"/>
        <end position="255"/>
    </location>
</feature>
<dbReference type="InterPro" id="IPR050913">
    <property type="entry name" value="AP2/ERF_ERF"/>
</dbReference>
<dbReference type="AlphaFoldDB" id="A0A8J5HSY6"/>
<dbReference type="Proteomes" id="UP000734854">
    <property type="component" value="Unassembled WGS sequence"/>
</dbReference>
<evidence type="ECO:0000256" key="2">
    <source>
        <dbReference type="ARBA" id="ARBA00023015"/>
    </source>
</evidence>
<evidence type="ECO:0000256" key="4">
    <source>
        <dbReference type="ARBA" id="ARBA00023163"/>
    </source>
</evidence>
<keyword evidence="4" id="KW-0804">Transcription</keyword>
<dbReference type="OrthoDB" id="682005at2759"/>
<keyword evidence="8" id="KW-1185">Reference proteome</keyword>
<dbReference type="PROSITE" id="PS51032">
    <property type="entry name" value="AP2_ERF"/>
    <property type="match status" value="1"/>
</dbReference>
<dbReference type="FunFam" id="3.30.730.10:FF:000001">
    <property type="entry name" value="Ethylene-responsive transcription factor 2"/>
    <property type="match status" value="1"/>
</dbReference>
<name>A0A8J5HSY6_ZINOF</name>
<keyword evidence="2" id="KW-0805">Transcription regulation</keyword>
<sequence length="342" mass="37586">MVILDASGSVSSVIKSPRSIHTTPCSPASGSTPKTLPKTLSCFDRISPRSWRNRNGKEEKEVPVLDLVEIGVRGRSNLGSFVFEWVAGSRVRRRGRAGSYMDLKVEEAVAVVGKTVGVERSGFGRKRLVRIHFGDADATDSSSSDEGSGAERRIKRQVFEIRVAVPSATPTRKAAERKKSAVKRGAAPVAAESSERIRFRGVRMRPWGRWSAEIRDPHQRKRVWLGTFDTAEAAAAAYDSAAVRLKGSKAVTNFPTEAPTEAMPQSENKDGPFPVSLWSPTSVLRYGDEPSPFDCFAEPALDLSFGVDAYDTSSLFLSDSFWERLPRPWEGEVGDFNADDFD</sequence>
<dbReference type="PANTHER" id="PTHR31194:SF166">
    <property type="entry name" value="PATHOGENESIS-RELATED GENES TRANSCRIPTIONAL ACTIVATOR PTI6"/>
    <property type="match status" value="1"/>
</dbReference>
<dbReference type="GO" id="GO:0003677">
    <property type="term" value="F:DNA binding"/>
    <property type="evidence" value="ECO:0007669"/>
    <property type="project" value="UniProtKB-KW"/>
</dbReference>
<evidence type="ECO:0000256" key="3">
    <source>
        <dbReference type="ARBA" id="ARBA00023125"/>
    </source>
</evidence>
<gene>
    <name evidence="7" type="ORF">ZIOFF_008798</name>
</gene>
<accession>A0A8J5HSY6</accession>
<evidence type="ECO:0000313" key="8">
    <source>
        <dbReference type="Proteomes" id="UP000734854"/>
    </source>
</evidence>
<dbReference type="SMART" id="SM00380">
    <property type="entry name" value="AP2"/>
    <property type="match status" value="1"/>
</dbReference>
<organism evidence="7 8">
    <name type="scientific">Zingiber officinale</name>
    <name type="common">Ginger</name>
    <name type="synonym">Amomum zingiber</name>
    <dbReference type="NCBI Taxonomy" id="94328"/>
    <lineage>
        <taxon>Eukaryota</taxon>
        <taxon>Viridiplantae</taxon>
        <taxon>Streptophyta</taxon>
        <taxon>Embryophyta</taxon>
        <taxon>Tracheophyta</taxon>
        <taxon>Spermatophyta</taxon>
        <taxon>Magnoliopsida</taxon>
        <taxon>Liliopsida</taxon>
        <taxon>Zingiberales</taxon>
        <taxon>Zingiberaceae</taxon>
        <taxon>Zingiber</taxon>
    </lineage>
</organism>
<keyword evidence="5" id="KW-0539">Nucleus</keyword>
<evidence type="ECO:0000313" key="7">
    <source>
        <dbReference type="EMBL" id="KAG6534892.1"/>
    </source>
</evidence>
<dbReference type="CDD" id="cd00018">
    <property type="entry name" value="AP2"/>
    <property type="match status" value="1"/>
</dbReference>
<evidence type="ECO:0000256" key="1">
    <source>
        <dbReference type="ARBA" id="ARBA00004123"/>
    </source>
</evidence>